<reference evidence="2 3" key="1">
    <citation type="submission" date="2017-02" db="EMBL/GenBank/DDBJ databases">
        <authorList>
            <person name="Peterson S.W."/>
        </authorList>
    </citation>
    <scope>NUCLEOTIDE SEQUENCE [LARGE SCALE GENOMIC DNA]</scope>
    <source>
        <strain evidence="2">Psychrobacter_piechaudii</strain>
    </source>
</reference>
<name>A0A1R4GTG0_9GAMM</name>
<feature type="compositionally biased region" description="Low complexity" evidence="1">
    <location>
        <begin position="101"/>
        <end position="118"/>
    </location>
</feature>
<evidence type="ECO:0000313" key="2">
    <source>
        <dbReference type="EMBL" id="SJM71506.1"/>
    </source>
</evidence>
<organism evidence="2 3">
    <name type="scientific">Psychrobacter piechaudii</name>
    <dbReference type="NCBI Taxonomy" id="1945521"/>
    <lineage>
        <taxon>Bacteria</taxon>
        <taxon>Pseudomonadati</taxon>
        <taxon>Pseudomonadota</taxon>
        <taxon>Gammaproteobacteria</taxon>
        <taxon>Moraxellales</taxon>
        <taxon>Moraxellaceae</taxon>
        <taxon>Psychrobacter</taxon>
    </lineage>
</organism>
<evidence type="ECO:0008006" key="4">
    <source>
        <dbReference type="Google" id="ProtNLM"/>
    </source>
</evidence>
<feature type="compositionally biased region" description="Polar residues" evidence="1">
    <location>
        <begin position="68"/>
        <end position="78"/>
    </location>
</feature>
<dbReference type="AlphaFoldDB" id="A0A1R4GTG0"/>
<accession>A0A1R4GTG0</accession>
<dbReference type="OrthoDB" id="7068596at2"/>
<keyword evidence="3" id="KW-1185">Reference proteome</keyword>
<dbReference type="EMBL" id="FUGE01000128">
    <property type="protein sequence ID" value="SJM71506.1"/>
    <property type="molecule type" value="Genomic_DNA"/>
</dbReference>
<evidence type="ECO:0000313" key="3">
    <source>
        <dbReference type="Proteomes" id="UP000188357"/>
    </source>
</evidence>
<sequence length="177" mass="19428">MPLPLHYCSVPYPIEINRVLSIFKTVAIVVLFAVSSSLSQAQPNTDYKTIYKTVGKFGEIKYSQFAPESNTKTETIQMRSDGRPSQPGLFAPIATEPNRVSSNSTNNTTKNSTATKTSDPNAATPSQCQKLRNNLSNLQLGGEVYESKSDGAHRYLTPAEVAVKIESTQKLFAQYCN</sequence>
<proteinExistence type="predicted"/>
<protein>
    <recommendedName>
        <fullName evidence="4">DUF4124 domain-containing protein</fullName>
    </recommendedName>
</protein>
<dbReference type="Proteomes" id="UP000188357">
    <property type="component" value="Unassembled WGS sequence"/>
</dbReference>
<gene>
    <name evidence="2" type="ORF">A1232T_01236</name>
</gene>
<evidence type="ECO:0000256" key="1">
    <source>
        <dbReference type="SAM" id="MobiDB-lite"/>
    </source>
</evidence>
<feature type="region of interest" description="Disordered" evidence="1">
    <location>
        <begin position="68"/>
        <end position="126"/>
    </location>
</feature>
<dbReference type="RefSeq" id="WP_077451000.1">
    <property type="nucleotide sequence ID" value="NZ_FUGE01000128.1"/>
</dbReference>